<organism evidence="2">
    <name type="scientific">Chrysotila carterae</name>
    <name type="common">Marine alga</name>
    <name type="synonym">Syracosphaera carterae</name>
    <dbReference type="NCBI Taxonomy" id="13221"/>
    <lineage>
        <taxon>Eukaryota</taxon>
        <taxon>Haptista</taxon>
        <taxon>Haptophyta</taxon>
        <taxon>Prymnesiophyceae</taxon>
        <taxon>Isochrysidales</taxon>
        <taxon>Isochrysidaceae</taxon>
        <taxon>Chrysotila</taxon>
    </lineage>
</organism>
<sequence>MQLSPPGQRDVLPPPQQHGSPPRPRPERRTADSLALQPLLHWPVHEGLPLLPVLGILAPRVEVLEGGELKAPLVVARDGGGGGGRGDGLGHRLLGHRHLETHKAVDAGVHAEHGQHDMLILLEVLADRFVESLHTYA</sequence>
<accession>A0A7S4BHC9</accession>
<protein>
    <submittedName>
        <fullName evidence="2">Uncharacterized protein</fullName>
    </submittedName>
</protein>
<gene>
    <name evidence="2" type="ORF">PCAR00345_LOCUS17877</name>
</gene>
<evidence type="ECO:0000256" key="1">
    <source>
        <dbReference type="SAM" id="MobiDB-lite"/>
    </source>
</evidence>
<proteinExistence type="predicted"/>
<evidence type="ECO:0000313" key="2">
    <source>
        <dbReference type="EMBL" id="CAE0765265.1"/>
    </source>
</evidence>
<dbReference type="EMBL" id="HBIZ01028149">
    <property type="protein sequence ID" value="CAE0765265.1"/>
    <property type="molecule type" value="Transcribed_RNA"/>
</dbReference>
<feature type="region of interest" description="Disordered" evidence="1">
    <location>
        <begin position="1"/>
        <end position="32"/>
    </location>
</feature>
<dbReference type="AlphaFoldDB" id="A0A7S4BHC9"/>
<name>A0A7S4BHC9_CHRCT</name>
<reference evidence="2" key="1">
    <citation type="submission" date="2021-01" db="EMBL/GenBank/DDBJ databases">
        <authorList>
            <person name="Corre E."/>
            <person name="Pelletier E."/>
            <person name="Niang G."/>
            <person name="Scheremetjew M."/>
            <person name="Finn R."/>
            <person name="Kale V."/>
            <person name="Holt S."/>
            <person name="Cochrane G."/>
            <person name="Meng A."/>
            <person name="Brown T."/>
            <person name="Cohen L."/>
        </authorList>
    </citation>
    <scope>NUCLEOTIDE SEQUENCE</scope>
    <source>
        <strain evidence="2">CCMP645</strain>
    </source>
</reference>